<accession>A0A068QW36</accession>
<dbReference type="KEGG" id="xdo:XDD1_3517"/>
<dbReference type="InterPro" id="IPR052746">
    <property type="entry name" value="MlaB_ABC_Transporter"/>
</dbReference>
<protein>
    <submittedName>
        <fullName evidence="3">Phospholipid transport system transporter-binding protein</fullName>
    </submittedName>
</protein>
<dbReference type="Proteomes" id="UP000324170">
    <property type="component" value="Unassembled WGS sequence"/>
</dbReference>
<evidence type="ECO:0000259" key="1">
    <source>
        <dbReference type="PROSITE" id="PS50801"/>
    </source>
</evidence>
<name>A0A068QW36_9GAMM</name>
<dbReference type="Proteomes" id="UP000032721">
    <property type="component" value="Chromosome"/>
</dbReference>
<dbReference type="Gene3D" id="3.30.750.24">
    <property type="entry name" value="STAS domain"/>
    <property type="match status" value="1"/>
</dbReference>
<dbReference type="InterPro" id="IPR049743">
    <property type="entry name" value="MlaB"/>
</dbReference>
<dbReference type="AlphaFoldDB" id="A0A068QW36"/>
<dbReference type="SUPFAM" id="SSF52091">
    <property type="entry name" value="SpoIIaa-like"/>
    <property type="match status" value="1"/>
</dbReference>
<dbReference type="RefSeq" id="WP_045972798.1">
    <property type="nucleotide sequence ID" value="NZ_CAWMED010000001.1"/>
</dbReference>
<dbReference type="PANTHER" id="PTHR35849:SF1">
    <property type="entry name" value="INTERMEMBRANE PHOSPHOLIPID TRANSPORT SYSTEM BINDING PROTEIN MLAB"/>
    <property type="match status" value="1"/>
</dbReference>
<dbReference type="NCBIfam" id="NF033618">
    <property type="entry name" value="mlaB_1"/>
    <property type="match status" value="1"/>
</dbReference>
<sequence length="117" mass="13255">MEKDTLDNGMMSKEKINQETVSWEKDGNTLFLQGTLDRDSLLPLWQQKERALEDIDNIDVSQLSHVDSTGLALFVQFKGECQQRGRILTFSGVSERLGTLITLYGLQTCFDDNQPKA</sequence>
<proteinExistence type="predicted"/>
<reference evidence="3 5" key="2">
    <citation type="submission" date="2019-07" db="EMBL/GenBank/DDBJ databases">
        <title>Genomic Encyclopedia of Type Strains, Phase I: the one thousand microbial genomes (KMG-I) project.</title>
        <authorList>
            <person name="Kyrpides N."/>
        </authorList>
    </citation>
    <scope>NUCLEOTIDE SEQUENCE [LARGE SCALE GENOMIC DNA]</scope>
    <source>
        <strain evidence="3 5">DSM 17909</strain>
    </source>
</reference>
<gene>
    <name evidence="3" type="ORF">LY16_01420</name>
    <name evidence="2" type="ORF">XDD1_3517</name>
</gene>
<dbReference type="Pfam" id="PF13466">
    <property type="entry name" value="STAS_2"/>
    <property type="match status" value="1"/>
</dbReference>
<dbReference type="HOGENOM" id="CLU_115403_13_4_6"/>
<dbReference type="STRING" id="351671.XDD1_3517"/>
<evidence type="ECO:0000313" key="2">
    <source>
        <dbReference type="EMBL" id="CDG19207.1"/>
    </source>
</evidence>
<reference evidence="2 4" key="1">
    <citation type="submission" date="2013-07" db="EMBL/GenBank/DDBJ databases">
        <authorList>
            <person name="Genoscope - CEA"/>
        </authorList>
    </citation>
    <scope>NUCLEOTIDE SEQUENCE [LARGE SCALE GENOMIC DNA]</scope>
    <source>
        <strain evidence="2">FRM16</strain>
        <strain evidence="4">FRM16 / DSM 17909</strain>
    </source>
</reference>
<evidence type="ECO:0000313" key="3">
    <source>
        <dbReference type="EMBL" id="TYP09161.1"/>
    </source>
</evidence>
<dbReference type="PANTHER" id="PTHR35849">
    <property type="entry name" value="BLR2341 PROTEIN"/>
    <property type="match status" value="1"/>
</dbReference>
<evidence type="ECO:0000313" key="5">
    <source>
        <dbReference type="Proteomes" id="UP000324170"/>
    </source>
</evidence>
<dbReference type="PROSITE" id="PS50801">
    <property type="entry name" value="STAS"/>
    <property type="match status" value="1"/>
</dbReference>
<dbReference type="EMBL" id="VNHN01000018">
    <property type="protein sequence ID" value="TYP09161.1"/>
    <property type="molecule type" value="Genomic_DNA"/>
</dbReference>
<dbReference type="InterPro" id="IPR058548">
    <property type="entry name" value="MlaB-like_STAS"/>
</dbReference>
<keyword evidence="5" id="KW-1185">Reference proteome</keyword>
<organism evidence="2 4">
    <name type="scientific">Xenorhabdus doucetiae</name>
    <dbReference type="NCBI Taxonomy" id="351671"/>
    <lineage>
        <taxon>Bacteria</taxon>
        <taxon>Pseudomonadati</taxon>
        <taxon>Pseudomonadota</taxon>
        <taxon>Gammaproteobacteria</taxon>
        <taxon>Enterobacterales</taxon>
        <taxon>Morganellaceae</taxon>
        <taxon>Xenorhabdus</taxon>
    </lineage>
</organism>
<dbReference type="EMBL" id="FO704550">
    <property type="protein sequence ID" value="CDG19207.1"/>
    <property type="molecule type" value="Genomic_DNA"/>
</dbReference>
<feature type="domain" description="STAS" evidence="1">
    <location>
        <begin position="58"/>
        <end position="117"/>
    </location>
</feature>
<dbReference type="InterPro" id="IPR036513">
    <property type="entry name" value="STAS_dom_sf"/>
</dbReference>
<dbReference type="CDD" id="cd07043">
    <property type="entry name" value="STAS_anti-anti-sigma_factors"/>
    <property type="match status" value="1"/>
</dbReference>
<evidence type="ECO:0000313" key="4">
    <source>
        <dbReference type="Proteomes" id="UP000032721"/>
    </source>
</evidence>
<dbReference type="InterPro" id="IPR002645">
    <property type="entry name" value="STAS_dom"/>
</dbReference>